<sequence>IDYSADADFIPPIHRASDSSYVSPDLIPKAVREEIVRIKERIETERKQRQLESRLMYINVTTNLPPKAYENMDEDDIQRLKDRKEQVEAYSSNHYYSYRGKYEKFDIDYSKYVTRDDLPKVDVTQEVDPGIMTMPRDDSVRIRVFKDIPIRKQLPTIFAALAVNGHPLIDPKFVRINMCKFIDGLTVPSQTILYGDPEDCVVDRIERFSRYCINRKGDTFTPYKKGFSEWDYSLEDKSGIINDIFKEEWVAKIHSPDEDKLISKSDQTLDDLGIESGDYLFIEAKQYKFVSPSQLENFTQLGYPYIHWPCTNTERRLIKEEEARDGQSYYYTAARRVNYRPRVLPVIFYYR</sequence>
<dbReference type="EMBL" id="BQXS01011886">
    <property type="protein sequence ID" value="GKT17844.1"/>
    <property type="molecule type" value="Genomic_DNA"/>
</dbReference>
<evidence type="ECO:0000313" key="2">
    <source>
        <dbReference type="Proteomes" id="UP001057375"/>
    </source>
</evidence>
<dbReference type="Proteomes" id="UP001057375">
    <property type="component" value="Unassembled WGS sequence"/>
</dbReference>
<keyword evidence="2" id="KW-1185">Reference proteome</keyword>
<accession>A0ABQ5JUP5</accession>
<name>A0ABQ5JUP5_9EUKA</name>
<comment type="caution">
    <text evidence="1">The sequence shown here is derived from an EMBL/GenBank/DDBJ whole genome shotgun (WGS) entry which is preliminary data.</text>
</comment>
<reference evidence="1" key="1">
    <citation type="submission" date="2022-03" db="EMBL/GenBank/DDBJ databases">
        <title>Draft genome sequence of Aduncisulcus paluster, a free-living microaerophilic Fornicata.</title>
        <authorList>
            <person name="Yuyama I."/>
            <person name="Kume K."/>
            <person name="Tamura T."/>
            <person name="Inagaki Y."/>
            <person name="Hashimoto T."/>
        </authorList>
    </citation>
    <scope>NUCLEOTIDE SEQUENCE</scope>
    <source>
        <strain evidence="1">NY0171</strain>
    </source>
</reference>
<feature type="non-terminal residue" evidence="1">
    <location>
        <position position="1"/>
    </location>
</feature>
<evidence type="ECO:0000313" key="1">
    <source>
        <dbReference type="EMBL" id="GKT17844.1"/>
    </source>
</evidence>
<gene>
    <name evidence="1" type="ORF">ADUPG1_011188</name>
</gene>
<proteinExistence type="predicted"/>
<protein>
    <submittedName>
        <fullName evidence="1">Uncharacterized protein</fullName>
    </submittedName>
</protein>
<feature type="non-terminal residue" evidence="1">
    <location>
        <position position="351"/>
    </location>
</feature>
<organism evidence="1 2">
    <name type="scientific">Aduncisulcus paluster</name>
    <dbReference type="NCBI Taxonomy" id="2918883"/>
    <lineage>
        <taxon>Eukaryota</taxon>
        <taxon>Metamonada</taxon>
        <taxon>Carpediemonas-like organisms</taxon>
        <taxon>Aduncisulcus</taxon>
    </lineage>
</organism>